<dbReference type="Proteomes" id="UP001517367">
    <property type="component" value="Unassembled WGS sequence"/>
</dbReference>
<proteinExistence type="predicted"/>
<organism evidence="1 2">
    <name type="scientific">Pedobacter helvus</name>
    <dbReference type="NCBI Taxonomy" id="2563444"/>
    <lineage>
        <taxon>Bacteria</taxon>
        <taxon>Pseudomonadati</taxon>
        <taxon>Bacteroidota</taxon>
        <taxon>Sphingobacteriia</taxon>
        <taxon>Sphingobacteriales</taxon>
        <taxon>Sphingobacteriaceae</taxon>
        <taxon>Pedobacter</taxon>
    </lineage>
</organism>
<dbReference type="EMBL" id="SRMP02000031">
    <property type="protein sequence ID" value="MFN0292714.1"/>
    <property type="molecule type" value="Genomic_DNA"/>
</dbReference>
<protein>
    <submittedName>
        <fullName evidence="1">Uncharacterized protein</fullName>
    </submittedName>
</protein>
<comment type="caution">
    <text evidence="1">The sequence shown here is derived from an EMBL/GenBank/DDBJ whole genome shotgun (WGS) entry which is preliminary data.</text>
</comment>
<dbReference type="RefSeq" id="WP_138731289.1">
    <property type="nucleotide sequence ID" value="NZ_SRMP02000031.1"/>
</dbReference>
<keyword evidence="2" id="KW-1185">Reference proteome</keyword>
<name>A0ABW9JJW9_9SPHI</name>
<evidence type="ECO:0000313" key="2">
    <source>
        <dbReference type="Proteomes" id="UP001517367"/>
    </source>
</evidence>
<evidence type="ECO:0000313" key="1">
    <source>
        <dbReference type="EMBL" id="MFN0292714.1"/>
    </source>
</evidence>
<reference evidence="1 2" key="1">
    <citation type="submission" date="2024-12" db="EMBL/GenBank/DDBJ databases">
        <authorList>
            <person name="Hu S."/>
        </authorList>
    </citation>
    <scope>NUCLEOTIDE SEQUENCE [LARGE SCALE GENOMIC DNA]</scope>
    <source>
        <strain evidence="1 2">P-25</strain>
    </source>
</reference>
<accession>A0ABW9JJW9</accession>
<sequence length="110" mass="13777">MKYEKYYYKVHIEVWKHGENGRFGFINISHIPYKKLYEIFHHQIIKEEFLFEEVGGYQIDEPLYIKHKTFFDKEIPFKFDFSFFEYWIGLTGDDFNKYKKDYYEEWPPSI</sequence>
<gene>
    <name evidence="1" type="ORF">E5L68_015040</name>
</gene>